<proteinExistence type="predicted"/>
<evidence type="ECO:0000313" key="3">
    <source>
        <dbReference type="Proteomes" id="UP000285349"/>
    </source>
</evidence>
<dbReference type="AlphaFoldDB" id="A0A423K9E4"/>
<sequence length="138" mass="15519">MRVLHLTAYMFFGLACISSVTAAEFDYKRVYQADTGKIDKYIVRYLRSFDSPCIRVQSLLPGGKGKILKEKELCSIGGKSFLDGFTQVELKKGEFQDGKLTFMFEIMPLEPAPEFIKKCTVPFDDGAPQDLVCETITP</sequence>
<feature type="chain" id="PRO_5019006719" evidence="1">
    <location>
        <begin position="23"/>
        <end position="138"/>
    </location>
</feature>
<reference evidence="2 3" key="1">
    <citation type="submission" date="2016-10" db="EMBL/GenBank/DDBJ databases">
        <title>Comparative genome analysis of multiple Pseudomonas spp. focuses on biocontrol and plant growth promoting traits.</title>
        <authorList>
            <person name="Tao X.-Y."/>
            <person name="Taylor C.G."/>
        </authorList>
    </citation>
    <scope>NUCLEOTIDE SEQUENCE [LARGE SCALE GENOMIC DNA]</scope>
    <source>
        <strain evidence="2 3">37A10</strain>
    </source>
</reference>
<dbReference type="PROSITE" id="PS51257">
    <property type="entry name" value="PROKAR_LIPOPROTEIN"/>
    <property type="match status" value="1"/>
</dbReference>
<dbReference type="Proteomes" id="UP000285349">
    <property type="component" value="Unassembled WGS sequence"/>
</dbReference>
<evidence type="ECO:0000256" key="1">
    <source>
        <dbReference type="SAM" id="SignalP"/>
    </source>
</evidence>
<gene>
    <name evidence="2" type="ORF">BK666_08910</name>
</gene>
<comment type="caution">
    <text evidence="2">The sequence shown here is derived from an EMBL/GenBank/DDBJ whole genome shotgun (WGS) entry which is preliminary data.</text>
</comment>
<name>A0A423K9E4_9PSED</name>
<accession>A0A423K9E4</accession>
<dbReference type="EMBL" id="MOBQ01000011">
    <property type="protein sequence ID" value="RON48534.1"/>
    <property type="molecule type" value="Genomic_DNA"/>
</dbReference>
<keyword evidence="1" id="KW-0732">Signal</keyword>
<protein>
    <submittedName>
        <fullName evidence="2">Uncharacterized protein</fullName>
    </submittedName>
</protein>
<evidence type="ECO:0000313" key="2">
    <source>
        <dbReference type="EMBL" id="RON48534.1"/>
    </source>
</evidence>
<organism evidence="2 3">
    <name type="scientific">Pseudomonas frederiksbergensis</name>
    <dbReference type="NCBI Taxonomy" id="104087"/>
    <lineage>
        <taxon>Bacteria</taxon>
        <taxon>Pseudomonadati</taxon>
        <taxon>Pseudomonadota</taxon>
        <taxon>Gammaproteobacteria</taxon>
        <taxon>Pseudomonadales</taxon>
        <taxon>Pseudomonadaceae</taxon>
        <taxon>Pseudomonas</taxon>
    </lineage>
</organism>
<dbReference type="RefSeq" id="WP_123509307.1">
    <property type="nucleotide sequence ID" value="NZ_MOBQ01000011.1"/>
</dbReference>
<feature type="signal peptide" evidence="1">
    <location>
        <begin position="1"/>
        <end position="22"/>
    </location>
</feature>
<dbReference type="OrthoDB" id="7340239at2"/>